<comment type="caution">
    <text evidence="3">The sequence shown here is derived from an EMBL/GenBank/DDBJ whole genome shotgun (WGS) entry which is preliminary data.</text>
</comment>
<feature type="region of interest" description="Disordered" evidence="1">
    <location>
        <begin position="75"/>
        <end position="95"/>
    </location>
</feature>
<organism evidence="3 4">
    <name type="scientific">Bifidobacterium apri</name>
    <dbReference type="NCBI Taxonomy" id="1769423"/>
    <lineage>
        <taxon>Bacteria</taxon>
        <taxon>Bacillati</taxon>
        <taxon>Actinomycetota</taxon>
        <taxon>Actinomycetes</taxon>
        <taxon>Bifidobacteriales</taxon>
        <taxon>Bifidobacteriaceae</taxon>
        <taxon>Bifidobacterium</taxon>
    </lineage>
</organism>
<evidence type="ECO:0000256" key="2">
    <source>
        <dbReference type="SAM" id="Phobius"/>
    </source>
</evidence>
<dbReference type="AlphaFoldDB" id="A0A6A2W3U4"/>
<dbReference type="EMBL" id="WBSO01000003">
    <property type="protein sequence ID" value="KAB8299534.1"/>
    <property type="molecule type" value="Genomic_DNA"/>
</dbReference>
<sequence>MNKVFFGFTQVSLALLTAGFTWLFCDTFTPALFVGWDAISNLEPLVNAAIIITAICLLVAVESVNATLYSTHSMHSSRSTANSSTSDPQTATEGNARGTCVRGALTIAAISMLVQAAASVVLFIIFWACSGLMHPSLVFAELLMLVWSLGTAALFSAARDKRVG</sequence>
<keyword evidence="2" id="KW-1133">Transmembrane helix</keyword>
<keyword evidence="4" id="KW-1185">Reference proteome</keyword>
<accession>A0A6A2W3U4</accession>
<dbReference type="RefSeq" id="WP_152355231.1">
    <property type="nucleotide sequence ID" value="NZ_JBKZAQ010000002.1"/>
</dbReference>
<reference evidence="3 4" key="1">
    <citation type="submission" date="2019-09" db="EMBL/GenBank/DDBJ databases">
        <title>Characterization of the phylogenetic diversity of two novel species belonging to the genus Bifidobacterium: Bifidobacterium cebidarum sp. nov. and Bifidobacterium leontopitheci sp. nov.</title>
        <authorList>
            <person name="Lugli G.A."/>
            <person name="Duranti S."/>
            <person name="Milani C."/>
            <person name="Turroni F."/>
            <person name="Ventura M."/>
        </authorList>
    </citation>
    <scope>NUCLEOTIDE SEQUENCE [LARGE SCALE GENOMIC DNA]</scope>
    <source>
        <strain evidence="3 4">DSM 100238</strain>
    </source>
</reference>
<feature type="transmembrane region" description="Helical" evidence="2">
    <location>
        <begin position="138"/>
        <end position="158"/>
    </location>
</feature>
<evidence type="ECO:0000313" key="4">
    <source>
        <dbReference type="Proteomes" id="UP000440041"/>
    </source>
</evidence>
<keyword evidence="2" id="KW-0812">Transmembrane</keyword>
<feature type="transmembrane region" description="Helical" evidence="2">
    <location>
        <begin position="45"/>
        <end position="69"/>
    </location>
</feature>
<name>A0A6A2W3U4_9BIFI</name>
<feature type="compositionally biased region" description="Low complexity" evidence="1">
    <location>
        <begin position="75"/>
        <end position="86"/>
    </location>
</feature>
<gene>
    <name evidence="3" type="ORF">DSM100238_0568</name>
</gene>
<dbReference type="OrthoDB" id="9894865at2"/>
<keyword evidence="2" id="KW-0472">Membrane</keyword>
<evidence type="ECO:0000313" key="3">
    <source>
        <dbReference type="EMBL" id="KAB8299534.1"/>
    </source>
</evidence>
<dbReference type="Proteomes" id="UP000440041">
    <property type="component" value="Unassembled WGS sequence"/>
</dbReference>
<evidence type="ECO:0000256" key="1">
    <source>
        <dbReference type="SAM" id="MobiDB-lite"/>
    </source>
</evidence>
<protein>
    <submittedName>
        <fullName evidence="3">Uncharacterized protein</fullName>
    </submittedName>
</protein>
<proteinExistence type="predicted"/>
<feature type="transmembrane region" description="Helical" evidence="2">
    <location>
        <begin position="104"/>
        <end position="126"/>
    </location>
</feature>